<keyword evidence="1" id="KW-0255">Endonuclease</keyword>
<organism evidence="1 2">
    <name type="scientific">Colletotrichum truncatum</name>
    <name type="common">Anthracnose fungus</name>
    <name type="synonym">Colletotrichum capsici</name>
    <dbReference type="NCBI Taxonomy" id="5467"/>
    <lineage>
        <taxon>Eukaryota</taxon>
        <taxon>Fungi</taxon>
        <taxon>Dikarya</taxon>
        <taxon>Ascomycota</taxon>
        <taxon>Pezizomycotina</taxon>
        <taxon>Sordariomycetes</taxon>
        <taxon>Hypocreomycetidae</taxon>
        <taxon>Glomerellales</taxon>
        <taxon>Glomerellaceae</taxon>
        <taxon>Colletotrichum</taxon>
        <taxon>Colletotrichum truncatum species complex</taxon>
    </lineage>
</organism>
<keyword evidence="2" id="KW-1185">Reference proteome</keyword>
<sequence>MRLPSLPTLLSGILFALEATTAQAAPATRQASGSLAFLPQQPLLTFKYSTSSANAKNWVGVYHASGGGPDKEEFVEQSLAWAYAPQGEGTVKISATDLLPGDYKAFFLANDGYKWLSEPVIFQVPFANRPVAFIVNEITLPNARQGDKYEAKISGLRIDGGSSTVKYSKVQGDDWVKVSADGTISGTPNVSKTSKATVEITASDGSSARLQATVPVRASGTSLVGNLAVMTYNLWHGGTQVNGYHAKQVRFLASSGADVVGVQESTGGHAQRLGDALGWYSWQGSDVGIISKYPITTTHVHDSWGGYVEIALGEDKVVLWNVHLGYTPYGPYDFCFDKMSVDKVLKREEESKRTPQIKSVVKAMQTQLANADKVPVLLVGDFNAPSHMDWTDALKDKHCGQGYVPWPTSIEPTNAGLVDSFRVAHPDPKKELGITWSPIFLTNEGRPEPMDRIDFVYHKGKKLAVADSKHLVVGSPKPEPNHADNEWTSDHAAVLTNYLFSK</sequence>
<dbReference type="Proteomes" id="UP000805649">
    <property type="component" value="Unassembled WGS sequence"/>
</dbReference>
<proteinExistence type="predicted"/>
<keyword evidence="1" id="KW-0540">Nuclease</keyword>
<reference evidence="1 2" key="1">
    <citation type="journal article" date="2020" name="Phytopathology">
        <title>Genome Sequence Resources of Colletotrichum truncatum, C. plurivorum, C. musicola, and C. sojae: Four Species Pathogenic to Soybean (Glycine max).</title>
        <authorList>
            <person name="Rogerio F."/>
            <person name="Boufleur T.R."/>
            <person name="Ciampi-Guillardi M."/>
            <person name="Sukno S.A."/>
            <person name="Thon M.R."/>
            <person name="Massola Junior N.S."/>
            <person name="Baroncelli R."/>
        </authorList>
    </citation>
    <scope>NUCLEOTIDE SEQUENCE [LARGE SCALE GENOMIC DNA]</scope>
    <source>
        <strain evidence="1 2">CMES1059</strain>
    </source>
</reference>
<evidence type="ECO:0000313" key="1">
    <source>
        <dbReference type="EMBL" id="KAL0938178.1"/>
    </source>
</evidence>
<accession>A0ACC3Z262</accession>
<keyword evidence="1" id="KW-0378">Hydrolase</keyword>
<evidence type="ECO:0000313" key="2">
    <source>
        <dbReference type="Proteomes" id="UP000805649"/>
    </source>
</evidence>
<comment type="caution">
    <text evidence="1">The sequence shown here is derived from an EMBL/GenBank/DDBJ whole genome shotgun (WGS) entry which is preliminary data.</text>
</comment>
<gene>
    <name evidence="1" type="ORF">CTRU02_207909</name>
</gene>
<dbReference type="EMBL" id="VUJX02000004">
    <property type="protein sequence ID" value="KAL0938178.1"/>
    <property type="molecule type" value="Genomic_DNA"/>
</dbReference>
<name>A0ACC3Z262_COLTU</name>
<protein>
    <submittedName>
        <fullName evidence="1">Endonuclease/exonuclease/phosphatase family</fullName>
    </submittedName>
</protein>